<keyword evidence="1" id="KW-1133">Transmembrane helix</keyword>
<dbReference type="AlphaFoldDB" id="A0A1F5X4P7"/>
<keyword evidence="1" id="KW-0472">Membrane</keyword>
<reference evidence="2 3" key="1">
    <citation type="journal article" date="2016" name="Nat. Commun.">
        <title>Thousands of microbial genomes shed light on interconnected biogeochemical processes in an aquifer system.</title>
        <authorList>
            <person name="Anantharaman K."/>
            <person name="Brown C.T."/>
            <person name="Hug L.A."/>
            <person name="Sharon I."/>
            <person name="Castelle C.J."/>
            <person name="Probst A.J."/>
            <person name="Thomas B.C."/>
            <person name="Singh A."/>
            <person name="Wilkins M.J."/>
            <person name="Karaoz U."/>
            <person name="Brodie E.L."/>
            <person name="Williams K.H."/>
            <person name="Hubbard S.S."/>
            <person name="Banfield J.F."/>
        </authorList>
    </citation>
    <scope>NUCLEOTIDE SEQUENCE [LARGE SCALE GENOMIC DNA]</scope>
</reference>
<feature type="transmembrane region" description="Helical" evidence="1">
    <location>
        <begin position="60"/>
        <end position="81"/>
    </location>
</feature>
<organism evidence="2 3">
    <name type="scientific">Candidatus Giovannonibacteria bacterium RIFCSPLOWO2_01_FULL_46_13</name>
    <dbReference type="NCBI Taxonomy" id="1798352"/>
    <lineage>
        <taxon>Bacteria</taxon>
        <taxon>Candidatus Giovannoniibacteriota</taxon>
    </lineage>
</organism>
<accession>A0A1F5X4P7</accession>
<feature type="transmembrane region" description="Helical" evidence="1">
    <location>
        <begin position="87"/>
        <end position="109"/>
    </location>
</feature>
<evidence type="ECO:0000313" key="3">
    <source>
        <dbReference type="Proteomes" id="UP000178684"/>
    </source>
</evidence>
<feature type="transmembrane region" description="Helical" evidence="1">
    <location>
        <begin position="7"/>
        <end position="24"/>
    </location>
</feature>
<gene>
    <name evidence="2" type="ORF">A3B18_03890</name>
</gene>
<sequence length="111" mass="12058">MEILTRWIINTLVVLAVAYILPGVHVDGYFAAFVAALAIGVINTVVKPILFLLTLPITILTLGIFALALNALLLMLASAIVPGFEIAGFWSALIFGIILTIVHLAFHFWKK</sequence>
<dbReference type="Proteomes" id="UP000178684">
    <property type="component" value="Unassembled WGS sequence"/>
</dbReference>
<dbReference type="EMBL" id="MFIE01000009">
    <property type="protein sequence ID" value="OGF82915.1"/>
    <property type="molecule type" value="Genomic_DNA"/>
</dbReference>
<keyword evidence="1" id="KW-0812">Transmembrane</keyword>
<dbReference type="PANTHER" id="PTHR37309">
    <property type="entry name" value="SLR0284 PROTEIN"/>
    <property type="match status" value="1"/>
</dbReference>
<dbReference type="InterPro" id="IPR007165">
    <property type="entry name" value="Phage_holin_4_2"/>
</dbReference>
<evidence type="ECO:0000256" key="1">
    <source>
        <dbReference type="SAM" id="Phobius"/>
    </source>
</evidence>
<dbReference type="PANTHER" id="PTHR37309:SF1">
    <property type="entry name" value="SLR0284 PROTEIN"/>
    <property type="match status" value="1"/>
</dbReference>
<comment type="caution">
    <text evidence="2">The sequence shown here is derived from an EMBL/GenBank/DDBJ whole genome shotgun (WGS) entry which is preliminary data.</text>
</comment>
<evidence type="ECO:0008006" key="4">
    <source>
        <dbReference type="Google" id="ProtNLM"/>
    </source>
</evidence>
<name>A0A1F5X4P7_9BACT</name>
<dbReference type="Pfam" id="PF04020">
    <property type="entry name" value="Phage_holin_4_2"/>
    <property type="match status" value="1"/>
</dbReference>
<evidence type="ECO:0000313" key="2">
    <source>
        <dbReference type="EMBL" id="OGF82915.1"/>
    </source>
</evidence>
<proteinExistence type="predicted"/>
<feature type="transmembrane region" description="Helical" evidence="1">
    <location>
        <begin position="30"/>
        <end position="53"/>
    </location>
</feature>
<protein>
    <recommendedName>
        <fullName evidence="4">Phage holin family protein</fullName>
    </recommendedName>
</protein>